<dbReference type="InterPro" id="IPR036086">
    <property type="entry name" value="ParB/Sulfiredoxin_sf"/>
</dbReference>
<dbReference type="Pfam" id="PF17762">
    <property type="entry name" value="HTH_ParB"/>
    <property type="match status" value="1"/>
</dbReference>
<comment type="similarity">
    <text evidence="1">Belongs to the ParB family.</text>
</comment>
<dbReference type="GO" id="GO:0007059">
    <property type="term" value="P:chromosome segregation"/>
    <property type="evidence" value="ECO:0007669"/>
    <property type="project" value="UniProtKB-KW"/>
</dbReference>
<evidence type="ECO:0000313" key="5">
    <source>
        <dbReference type="EMBL" id="RML68893.1"/>
    </source>
</evidence>
<sequence length="334" mass="36421">MKSDDFPGKPKVGPAIKGLKAPTPITTPDSTTAQPTGRAAMLQRMSQDSESPQLQVPNSEAASSRTAIHILNVDQIVKSPFQPRLVFDQAALEDLGTSIQTIGLGQPILVRPLPNGLFELIGGERRWRASKLIGNMTIEAMVKPMSDDLAMLLALTDNDQEDLTDYEKARSYYCLLKNGEDSSMRALARRLGTNHSVISRLLQLTQLPESIRTILDGHPALITANYAKDFKDLSTINEDLVVNVVEKMASTGLPQEAALKLIRREVDSLSRPEAKQAKKSAVDGIGTLRILGDRVEVKCAKGIDATKLAQEFLTFLHSLDKAQILEADESPSGQ</sequence>
<accession>A0A0N1JGU5</accession>
<dbReference type="InterPro" id="IPR003115">
    <property type="entry name" value="ParB_N"/>
</dbReference>
<dbReference type="SMART" id="SM00470">
    <property type="entry name" value="ParB"/>
    <property type="match status" value="1"/>
</dbReference>
<dbReference type="EMBL" id="RBNL01002603">
    <property type="protein sequence ID" value="RML68893.1"/>
    <property type="molecule type" value="Genomic_DNA"/>
</dbReference>
<dbReference type="InterPro" id="IPR004437">
    <property type="entry name" value="ParB/RepB/Spo0J"/>
</dbReference>
<dbReference type="GO" id="GO:0003677">
    <property type="term" value="F:DNA binding"/>
    <property type="evidence" value="ECO:0007669"/>
    <property type="project" value="InterPro"/>
</dbReference>
<dbReference type="Gene3D" id="3.90.1530.30">
    <property type="match status" value="1"/>
</dbReference>
<feature type="compositionally biased region" description="Polar residues" evidence="3">
    <location>
        <begin position="44"/>
        <end position="61"/>
    </location>
</feature>
<evidence type="ECO:0000259" key="4">
    <source>
        <dbReference type="SMART" id="SM00470"/>
    </source>
</evidence>
<dbReference type="Pfam" id="PF02195">
    <property type="entry name" value="ParB_N"/>
    <property type="match status" value="1"/>
</dbReference>
<dbReference type="Gene3D" id="1.10.10.2830">
    <property type="match status" value="1"/>
</dbReference>
<dbReference type="AlphaFoldDB" id="A0A0N1JGU5"/>
<proteinExistence type="inferred from homology"/>
<comment type="caution">
    <text evidence="5">The sequence shown here is derived from an EMBL/GenBank/DDBJ whole genome shotgun (WGS) entry which is preliminary data.</text>
</comment>
<dbReference type="GO" id="GO:0005694">
    <property type="term" value="C:chromosome"/>
    <property type="evidence" value="ECO:0007669"/>
    <property type="project" value="TreeGrafter"/>
</dbReference>
<dbReference type="Proteomes" id="UP000282378">
    <property type="component" value="Unassembled WGS sequence"/>
</dbReference>
<dbReference type="InterPro" id="IPR050336">
    <property type="entry name" value="Chromosome_partition/occlusion"/>
</dbReference>
<evidence type="ECO:0000256" key="3">
    <source>
        <dbReference type="SAM" id="MobiDB-lite"/>
    </source>
</evidence>
<feature type="domain" description="ParB-like N-terminal" evidence="4">
    <location>
        <begin position="69"/>
        <end position="159"/>
    </location>
</feature>
<evidence type="ECO:0000313" key="6">
    <source>
        <dbReference type="Proteomes" id="UP000282378"/>
    </source>
</evidence>
<dbReference type="RefSeq" id="WP_046463942.1">
    <property type="nucleotide sequence ID" value="NZ_JAEVFP010000094.1"/>
</dbReference>
<protein>
    <submittedName>
        <fullName evidence="5">ParB family partitioning protein</fullName>
    </submittedName>
</protein>
<dbReference type="PANTHER" id="PTHR33375:SF1">
    <property type="entry name" value="CHROMOSOME-PARTITIONING PROTEIN PARB-RELATED"/>
    <property type="match status" value="1"/>
</dbReference>
<keyword evidence="2" id="KW-0159">Chromosome partition</keyword>
<dbReference type="PANTHER" id="PTHR33375">
    <property type="entry name" value="CHROMOSOME-PARTITIONING PROTEIN PARB-RELATED"/>
    <property type="match status" value="1"/>
</dbReference>
<name>A0A0N1JGU5_PSEYM</name>
<feature type="region of interest" description="Disordered" evidence="3">
    <location>
        <begin position="1"/>
        <end position="61"/>
    </location>
</feature>
<dbReference type="GeneID" id="1187315"/>
<evidence type="ECO:0000256" key="2">
    <source>
        <dbReference type="ARBA" id="ARBA00022829"/>
    </source>
</evidence>
<dbReference type="NCBIfam" id="TIGR00180">
    <property type="entry name" value="parB_part"/>
    <property type="match status" value="1"/>
</dbReference>
<dbReference type="SUPFAM" id="SSF110849">
    <property type="entry name" value="ParB/Sulfiredoxin"/>
    <property type="match status" value="1"/>
</dbReference>
<gene>
    <name evidence="5" type="ORF">APX70_02386</name>
</gene>
<feature type="compositionally biased region" description="Polar residues" evidence="3">
    <location>
        <begin position="24"/>
        <end position="35"/>
    </location>
</feature>
<dbReference type="SUPFAM" id="SSF109709">
    <property type="entry name" value="KorB DNA-binding domain-like"/>
    <property type="match status" value="1"/>
</dbReference>
<organism evidence="5 6">
    <name type="scientific">Pseudomonas syringae pv. maculicola</name>
    <dbReference type="NCBI Taxonomy" id="59511"/>
    <lineage>
        <taxon>Bacteria</taxon>
        <taxon>Pseudomonadati</taxon>
        <taxon>Pseudomonadota</taxon>
        <taxon>Gammaproteobacteria</taxon>
        <taxon>Pseudomonadales</taxon>
        <taxon>Pseudomonadaceae</taxon>
        <taxon>Pseudomonas</taxon>
    </lineage>
</organism>
<evidence type="ECO:0000256" key="1">
    <source>
        <dbReference type="ARBA" id="ARBA00006295"/>
    </source>
</evidence>
<dbReference type="InterPro" id="IPR041468">
    <property type="entry name" value="HTH_ParB/Spo0J"/>
</dbReference>
<reference evidence="5 6" key="1">
    <citation type="submission" date="2018-08" db="EMBL/GenBank/DDBJ databases">
        <title>Recombination of ecologically and evolutionarily significant loci maintains genetic cohesion in the Pseudomonas syringae species complex.</title>
        <authorList>
            <person name="Dillon M."/>
            <person name="Thakur S."/>
            <person name="Almeida R.N.D."/>
            <person name="Weir B.S."/>
            <person name="Guttman D.S."/>
        </authorList>
    </citation>
    <scope>NUCLEOTIDE SEQUENCE [LARGE SCALE GENOMIC DNA]</scope>
    <source>
        <strain evidence="5 6">88_10</strain>
    </source>
</reference>